<evidence type="ECO:0000259" key="9">
    <source>
        <dbReference type="Pfam" id="PF20791"/>
    </source>
</evidence>
<comment type="caution">
    <text evidence="10">The sequence shown here is derived from an EMBL/GenBank/DDBJ whole genome shotgun (WGS) entry which is preliminary data.</text>
</comment>
<evidence type="ECO:0000313" key="11">
    <source>
        <dbReference type="Proteomes" id="UP001403385"/>
    </source>
</evidence>
<dbReference type="Pfam" id="PF20791">
    <property type="entry name" value="Acyl-ACP_TE_C"/>
    <property type="match status" value="1"/>
</dbReference>
<keyword evidence="2" id="KW-0444">Lipid biosynthesis</keyword>
<feature type="domain" description="Acyl-ACP thioesterase N-terminal hotdog" evidence="8">
    <location>
        <begin position="8"/>
        <end position="124"/>
    </location>
</feature>
<comment type="similarity">
    <text evidence="1">Belongs to the acyl-ACP thioesterase family.</text>
</comment>
<evidence type="ECO:0000259" key="8">
    <source>
        <dbReference type="Pfam" id="PF01643"/>
    </source>
</evidence>
<dbReference type="PANTHER" id="PTHR31727:SF6">
    <property type="entry name" value="OLEOYL-ACYL CARRIER PROTEIN THIOESTERASE 1, CHLOROPLASTIC"/>
    <property type="match status" value="1"/>
</dbReference>
<gene>
    <name evidence="10" type="ORF">AAG747_15525</name>
</gene>
<dbReference type="AlphaFoldDB" id="A0AAW9SD87"/>
<dbReference type="Gene3D" id="3.10.129.10">
    <property type="entry name" value="Hotdog Thioesterase"/>
    <property type="match status" value="2"/>
</dbReference>
<evidence type="ECO:0000313" key="10">
    <source>
        <dbReference type="EMBL" id="MEN7549333.1"/>
    </source>
</evidence>
<protein>
    <submittedName>
        <fullName evidence="10">Acyl-ACP thioesterase domain-containing protein</fullName>
    </submittedName>
</protein>
<dbReference type="Proteomes" id="UP001403385">
    <property type="component" value="Unassembled WGS sequence"/>
</dbReference>
<evidence type="ECO:0000256" key="3">
    <source>
        <dbReference type="ARBA" id="ARBA00022801"/>
    </source>
</evidence>
<evidence type="ECO:0000256" key="5">
    <source>
        <dbReference type="ARBA" id="ARBA00022946"/>
    </source>
</evidence>
<evidence type="ECO:0000256" key="2">
    <source>
        <dbReference type="ARBA" id="ARBA00022516"/>
    </source>
</evidence>
<dbReference type="EMBL" id="JBDKWZ010000008">
    <property type="protein sequence ID" value="MEN7549333.1"/>
    <property type="molecule type" value="Genomic_DNA"/>
</dbReference>
<keyword evidence="11" id="KW-1185">Reference proteome</keyword>
<keyword evidence="5" id="KW-0809">Transit peptide</keyword>
<keyword evidence="4" id="KW-0276">Fatty acid metabolism</keyword>
<dbReference type="CDD" id="cd00586">
    <property type="entry name" value="4HBT"/>
    <property type="match status" value="1"/>
</dbReference>
<keyword evidence="7" id="KW-0275">Fatty acid biosynthesis</keyword>
<accession>A0AAW9SD87</accession>
<reference evidence="10 11" key="1">
    <citation type="submission" date="2024-04" db="EMBL/GenBank/DDBJ databases">
        <title>Novel genus in family Flammeovirgaceae.</title>
        <authorList>
            <person name="Nguyen T.H."/>
            <person name="Vuong T.Q."/>
            <person name="Le H."/>
            <person name="Kim S.-G."/>
        </authorList>
    </citation>
    <scope>NUCLEOTIDE SEQUENCE [LARGE SCALE GENOMIC DNA]</scope>
    <source>
        <strain evidence="10 11">JCM 23209</strain>
    </source>
</reference>
<dbReference type="RefSeq" id="WP_346822109.1">
    <property type="nucleotide sequence ID" value="NZ_JBDKWZ010000008.1"/>
</dbReference>
<dbReference type="Pfam" id="PF01643">
    <property type="entry name" value="Acyl-ACP_TE"/>
    <property type="match status" value="1"/>
</dbReference>
<dbReference type="SUPFAM" id="SSF54637">
    <property type="entry name" value="Thioesterase/thiol ester dehydrase-isomerase"/>
    <property type="match status" value="2"/>
</dbReference>
<keyword evidence="3" id="KW-0378">Hydrolase</keyword>
<feature type="domain" description="Acyl-ACP thioesterase-like C-terminal" evidence="9">
    <location>
        <begin position="156"/>
        <end position="226"/>
    </location>
</feature>
<dbReference type="InterPro" id="IPR002864">
    <property type="entry name" value="Acyl-ACP_thioesterase_NHD"/>
</dbReference>
<name>A0AAW9SD87_9BACT</name>
<evidence type="ECO:0000256" key="4">
    <source>
        <dbReference type="ARBA" id="ARBA00022832"/>
    </source>
</evidence>
<dbReference type="GO" id="GO:0000036">
    <property type="term" value="F:acyl carrier activity"/>
    <property type="evidence" value="ECO:0007669"/>
    <property type="project" value="TreeGrafter"/>
</dbReference>
<dbReference type="GO" id="GO:0016297">
    <property type="term" value="F:fatty acyl-[ACP] hydrolase activity"/>
    <property type="evidence" value="ECO:0007669"/>
    <property type="project" value="InterPro"/>
</dbReference>
<proteinExistence type="inferred from homology"/>
<evidence type="ECO:0000256" key="6">
    <source>
        <dbReference type="ARBA" id="ARBA00023098"/>
    </source>
</evidence>
<evidence type="ECO:0000256" key="1">
    <source>
        <dbReference type="ARBA" id="ARBA00006500"/>
    </source>
</evidence>
<dbReference type="InterPro" id="IPR049427">
    <property type="entry name" value="Acyl-ACP_TE_C"/>
</dbReference>
<dbReference type="InterPro" id="IPR045023">
    <property type="entry name" value="FATA/B"/>
</dbReference>
<sequence>MENTGIYSYLVQPYQVDFQQKINFTTLGNYLIQSAGIHAEERGFGLQQLLENKKAWFLTRLAIDIEQYPLQFEKIWIETWVSEVGDRFTTRNFNILNRNKEVIGGASSSWAMIDLTTRRPASLSNLIGNDYVDGNLACRVMQPEKVPSVSKDLAPTEQLTVKYSDLDTNSHVNSMRYMQWMLDLFPLELYQERHIGRFEINYAAETHYSDNVALYKEEVQPSEEFIIELKKEPAKTVCRGKVTFR</sequence>
<organism evidence="10 11">
    <name type="scientific">Rapidithrix thailandica</name>
    <dbReference type="NCBI Taxonomy" id="413964"/>
    <lineage>
        <taxon>Bacteria</taxon>
        <taxon>Pseudomonadati</taxon>
        <taxon>Bacteroidota</taxon>
        <taxon>Cytophagia</taxon>
        <taxon>Cytophagales</taxon>
        <taxon>Flammeovirgaceae</taxon>
        <taxon>Rapidithrix</taxon>
    </lineage>
</organism>
<dbReference type="PANTHER" id="PTHR31727">
    <property type="entry name" value="OLEOYL-ACYL CARRIER PROTEIN THIOESTERASE 1, CHLOROPLASTIC"/>
    <property type="match status" value="1"/>
</dbReference>
<dbReference type="InterPro" id="IPR029069">
    <property type="entry name" value="HotDog_dom_sf"/>
</dbReference>
<evidence type="ECO:0000256" key="7">
    <source>
        <dbReference type="ARBA" id="ARBA00023160"/>
    </source>
</evidence>
<keyword evidence="6" id="KW-0443">Lipid metabolism</keyword>